<feature type="domain" description="Zn(2)-C6 fungal-type" evidence="7">
    <location>
        <begin position="29"/>
        <end position="60"/>
    </location>
</feature>
<evidence type="ECO:0000256" key="6">
    <source>
        <dbReference type="SAM" id="MobiDB-lite"/>
    </source>
</evidence>
<dbReference type="AlphaFoldDB" id="A0AA38LQ51"/>
<dbReference type="InterPro" id="IPR001138">
    <property type="entry name" value="Zn2Cys6_DnaBD"/>
</dbReference>
<protein>
    <recommendedName>
        <fullName evidence="7">Zn(2)-C6 fungal-type domain-containing protein</fullName>
    </recommendedName>
</protein>
<dbReference type="SMART" id="SM00066">
    <property type="entry name" value="GAL4"/>
    <property type="match status" value="1"/>
</dbReference>
<dbReference type="GO" id="GO:0000981">
    <property type="term" value="F:DNA-binding transcription factor activity, RNA polymerase II-specific"/>
    <property type="evidence" value="ECO:0007669"/>
    <property type="project" value="InterPro"/>
</dbReference>
<evidence type="ECO:0000313" key="9">
    <source>
        <dbReference type="Proteomes" id="UP001164286"/>
    </source>
</evidence>
<dbReference type="GeneID" id="77727298"/>
<dbReference type="EMBL" id="JAKWFO010000014">
    <property type="protein sequence ID" value="KAI9632892.1"/>
    <property type="molecule type" value="Genomic_DNA"/>
</dbReference>
<evidence type="ECO:0000313" key="8">
    <source>
        <dbReference type="EMBL" id="KAI9632892.1"/>
    </source>
</evidence>
<keyword evidence="5" id="KW-0539">Nucleus</keyword>
<dbReference type="GO" id="GO:0005634">
    <property type="term" value="C:nucleus"/>
    <property type="evidence" value="ECO:0007669"/>
    <property type="project" value="UniProtKB-SubCell"/>
</dbReference>
<name>A0AA38LQ51_9TREE</name>
<feature type="region of interest" description="Disordered" evidence="6">
    <location>
        <begin position="120"/>
        <end position="142"/>
    </location>
</feature>
<feature type="region of interest" description="Disordered" evidence="6">
    <location>
        <begin position="59"/>
        <end position="93"/>
    </location>
</feature>
<dbReference type="Gene3D" id="4.10.240.10">
    <property type="entry name" value="Zn(2)-C6 fungal-type DNA-binding domain"/>
    <property type="match status" value="1"/>
</dbReference>
<dbReference type="PANTHER" id="PTHR31845">
    <property type="entry name" value="FINGER DOMAIN PROTEIN, PUTATIVE-RELATED"/>
    <property type="match status" value="1"/>
</dbReference>
<dbReference type="PROSITE" id="PS50048">
    <property type="entry name" value="ZN2_CY6_FUNGAL_2"/>
    <property type="match status" value="1"/>
</dbReference>
<dbReference type="InterPro" id="IPR036864">
    <property type="entry name" value="Zn2-C6_fun-type_DNA-bd_sf"/>
</dbReference>
<keyword evidence="3" id="KW-0238">DNA-binding</keyword>
<dbReference type="Pfam" id="PF00172">
    <property type="entry name" value="Zn_clus"/>
    <property type="match status" value="1"/>
</dbReference>
<sequence length="624" mass="68642">MSPPSLPASRAPSPSHSGNPAKRKKLSTSCDACQKRKSRCEMVTANGCHRCRTLNTKCSRAGKASGNGGSGEVFDDFGTEAEGSEGGPADRGSALAEIQGRTRRIEAMLGGLLAQSGGFGRPGPSLTEDLPEVSSTGQSTHHAASATANRALILNRGNNLADPVSAGIITAALWEAVYSRQHIIPLSSLLHTLQPYEPFLRTCILVYQANGRSMAQPGYDHLFRLLRDSLDRLPVVRPTRQIVLGLFILSLTPSLPHSGRTYVSPDHFGAASRAMDMARVVGLEQAEERVLREAPEDWERDWLKRDIEGMKLWYAIIHRVRWVELLNSPFLHSSPVTPIPTQAYALQDPMFAYLFLENDLLGLFELVSVPFRLMCTSRIYDPSHALDLIQAVNTYTERAVTWEGRVMNNPLLGSSKHHLIVTHHLINIIFYLRLSDWHNLSSPLGPDTTTQFTRLFASRILTSSVSAINSLLDHLAASPSSSPSPLLRVLPAFTFMLVLLAYKAVVQSRKLKEATPPPGGTGQDSTDGEIIDPGRLSRIRSALIQAHRQYVPLVAMIDGEAPPREWGEGLRDLQAQHEFGGSDWQEWERLFDFDLYSGSLVGWGMAFDGDDMGLRLAESEVGDI</sequence>
<feature type="region of interest" description="Disordered" evidence="6">
    <location>
        <begin position="1"/>
        <end position="29"/>
    </location>
</feature>
<keyword evidence="4" id="KW-0804">Transcription</keyword>
<dbReference type="SUPFAM" id="SSF57701">
    <property type="entry name" value="Zn2/Cys6 DNA-binding domain"/>
    <property type="match status" value="1"/>
</dbReference>
<keyword evidence="2" id="KW-0805">Transcription regulation</keyword>
<evidence type="ECO:0000256" key="2">
    <source>
        <dbReference type="ARBA" id="ARBA00023015"/>
    </source>
</evidence>
<proteinExistence type="predicted"/>
<feature type="compositionally biased region" description="Acidic residues" evidence="6">
    <location>
        <begin position="73"/>
        <end position="83"/>
    </location>
</feature>
<dbReference type="GO" id="GO:0000976">
    <property type="term" value="F:transcription cis-regulatory region binding"/>
    <property type="evidence" value="ECO:0007669"/>
    <property type="project" value="TreeGrafter"/>
</dbReference>
<organism evidence="8 9">
    <name type="scientific">Dioszegia hungarica</name>
    <dbReference type="NCBI Taxonomy" id="4972"/>
    <lineage>
        <taxon>Eukaryota</taxon>
        <taxon>Fungi</taxon>
        <taxon>Dikarya</taxon>
        <taxon>Basidiomycota</taxon>
        <taxon>Agaricomycotina</taxon>
        <taxon>Tremellomycetes</taxon>
        <taxon>Tremellales</taxon>
        <taxon>Bulleribasidiaceae</taxon>
        <taxon>Dioszegia</taxon>
    </lineage>
</organism>
<evidence type="ECO:0000256" key="3">
    <source>
        <dbReference type="ARBA" id="ARBA00023125"/>
    </source>
</evidence>
<evidence type="ECO:0000259" key="7">
    <source>
        <dbReference type="PROSITE" id="PS50048"/>
    </source>
</evidence>
<accession>A0AA38LQ51</accession>
<dbReference type="PANTHER" id="PTHR31845:SF17">
    <property type="entry name" value="ZN(II)2CYS6 TRANSCRIPTION FACTOR (EUROFUNG)"/>
    <property type="match status" value="1"/>
</dbReference>
<reference evidence="8" key="1">
    <citation type="journal article" date="2022" name="G3 (Bethesda)">
        <title>High quality genome of the basidiomycete yeast Dioszegia hungarica PDD-24b-2 isolated from cloud water.</title>
        <authorList>
            <person name="Jarrige D."/>
            <person name="Haridas S."/>
            <person name="Bleykasten-Grosshans C."/>
            <person name="Joly M."/>
            <person name="Nadalig T."/>
            <person name="Sancelme M."/>
            <person name="Vuilleumier S."/>
            <person name="Grigoriev I.V."/>
            <person name="Amato P."/>
            <person name="Bringel F."/>
        </authorList>
    </citation>
    <scope>NUCLEOTIDE SEQUENCE</scope>
    <source>
        <strain evidence="8">PDD-24b-2</strain>
    </source>
</reference>
<comment type="subcellular location">
    <subcellularLocation>
        <location evidence="1">Nucleus</location>
    </subcellularLocation>
</comment>
<dbReference type="RefSeq" id="XP_052942669.1">
    <property type="nucleotide sequence ID" value="XM_053088093.1"/>
</dbReference>
<evidence type="ECO:0000256" key="4">
    <source>
        <dbReference type="ARBA" id="ARBA00023163"/>
    </source>
</evidence>
<keyword evidence="9" id="KW-1185">Reference proteome</keyword>
<dbReference type="GO" id="GO:0008270">
    <property type="term" value="F:zinc ion binding"/>
    <property type="evidence" value="ECO:0007669"/>
    <property type="project" value="InterPro"/>
</dbReference>
<comment type="caution">
    <text evidence="8">The sequence shown here is derived from an EMBL/GenBank/DDBJ whole genome shotgun (WGS) entry which is preliminary data.</text>
</comment>
<dbReference type="CDD" id="cd00067">
    <property type="entry name" value="GAL4"/>
    <property type="match status" value="1"/>
</dbReference>
<evidence type="ECO:0000256" key="5">
    <source>
        <dbReference type="ARBA" id="ARBA00023242"/>
    </source>
</evidence>
<dbReference type="InterPro" id="IPR051089">
    <property type="entry name" value="prtT"/>
</dbReference>
<evidence type="ECO:0000256" key="1">
    <source>
        <dbReference type="ARBA" id="ARBA00004123"/>
    </source>
</evidence>
<feature type="compositionally biased region" description="Polar residues" evidence="6">
    <location>
        <begin position="133"/>
        <end position="142"/>
    </location>
</feature>
<gene>
    <name evidence="8" type="ORF">MKK02DRAFT_30617</name>
</gene>
<dbReference type="Proteomes" id="UP001164286">
    <property type="component" value="Unassembled WGS sequence"/>
</dbReference>